<reference evidence="2 3" key="1">
    <citation type="submission" date="2024-10" db="EMBL/GenBank/DDBJ databases">
        <authorList>
            <person name="Kim D."/>
        </authorList>
    </citation>
    <scope>NUCLEOTIDE SEQUENCE [LARGE SCALE GENOMIC DNA]</scope>
    <source>
        <strain evidence="2">BH-2024</strain>
    </source>
</reference>
<comment type="caution">
    <text evidence="2">The sequence shown here is derived from an EMBL/GenBank/DDBJ whole genome shotgun (WGS) entry which is preliminary data.</text>
</comment>
<organism evidence="2 3">
    <name type="scientific">Heterodera trifolii</name>
    <dbReference type="NCBI Taxonomy" id="157864"/>
    <lineage>
        <taxon>Eukaryota</taxon>
        <taxon>Metazoa</taxon>
        <taxon>Ecdysozoa</taxon>
        <taxon>Nematoda</taxon>
        <taxon>Chromadorea</taxon>
        <taxon>Rhabditida</taxon>
        <taxon>Tylenchina</taxon>
        <taxon>Tylenchomorpha</taxon>
        <taxon>Tylenchoidea</taxon>
        <taxon>Heteroderidae</taxon>
        <taxon>Heteroderinae</taxon>
        <taxon>Heterodera</taxon>
    </lineage>
</organism>
<name>A0ABD2J484_9BILA</name>
<evidence type="ECO:0000313" key="2">
    <source>
        <dbReference type="EMBL" id="KAL3085667.1"/>
    </source>
</evidence>
<dbReference type="EMBL" id="JBICBT010001056">
    <property type="protein sequence ID" value="KAL3085667.1"/>
    <property type="molecule type" value="Genomic_DNA"/>
</dbReference>
<feature type="region of interest" description="Disordered" evidence="1">
    <location>
        <begin position="149"/>
        <end position="253"/>
    </location>
</feature>
<accession>A0ABD2J484</accession>
<proteinExistence type="predicted"/>
<sequence>MHTADESYAESHYGISHAYDAYGRCIIRRSPRAQNGANHWTFANLVIDFPERCGGMHAHETVLPCVRQTTYASANGTVPARARHRITTRTPNDVRVTQWYRISSRTPPYYHAYAIPINASATQMYRCVRHLNVMGPGAYRSLRRALSRRAKTFDDSPPNAAADPLIRADPPPAERTGTSNNDGPPPAERAGTSNNDGPPPAERAGTSNNDGPPPNAAADSLPPSGRAPPTTTDPLPPRGQAPPTTTDPLPTQL</sequence>
<keyword evidence="3" id="KW-1185">Reference proteome</keyword>
<feature type="compositionally biased region" description="Low complexity" evidence="1">
    <location>
        <begin position="242"/>
        <end position="253"/>
    </location>
</feature>
<dbReference type="Proteomes" id="UP001620626">
    <property type="component" value="Unassembled WGS sequence"/>
</dbReference>
<evidence type="ECO:0000313" key="3">
    <source>
        <dbReference type="Proteomes" id="UP001620626"/>
    </source>
</evidence>
<dbReference type="AlphaFoldDB" id="A0ABD2J484"/>
<evidence type="ECO:0000256" key="1">
    <source>
        <dbReference type="SAM" id="MobiDB-lite"/>
    </source>
</evidence>
<gene>
    <name evidence="2" type="ORF">niasHT_037408</name>
</gene>
<protein>
    <submittedName>
        <fullName evidence="2">Uncharacterized protein</fullName>
    </submittedName>
</protein>